<sequence>MSTFNRLFVLAAACSLAFSCDKVNKLSDQTSIDSFIVTAASSGVKVKSVEIILSDNPDDNRIVITTDATNTDYPYSVLVEATFSGAEKIFYIPTLSGSESQEWDFMSPLTFTYGQTYRFVLIAESGLVNTYTISLSDNATGGGDYLEELFQIPNSDFEQWINTNTNKVNLNPTSIEGNNYWCTANNYFVQGTLPASGPNGLCAQMTTKKVDFVYRTIAAGTTFTGNFSSNVNLDNPRQMTFFGSHFIKRPTSMTFRMSYKAGEQLQKVENGNFVNLSGKDRGQAWVQLLYYSGEGEMEYHKDPAANIKVVGSGELVINDTNGWVEATIDIAYTDQTTIPNYIAIVFTSSIRGDYFEGAPGSVLMIDDVRLNYE</sequence>
<dbReference type="Gene3D" id="2.60.120.890">
    <property type="entry name" value="BT2081, beta-jelly-roll domain"/>
    <property type="match status" value="1"/>
</dbReference>
<reference evidence="2" key="2">
    <citation type="journal article" date="2021" name="PeerJ">
        <title>Extensive microbial diversity within the chicken gut microbiome revealed by metagenomics and culture.</title>
        <authorList>
            <person name="Gilroy R."/>
            <person name="Ravi A."/>
            <person name="Getino M."/>
            <person name="Pursley I."/>
            <person name="Horton D.L."/>
            <person name="Alikhan N.F."/>
            <person name="Baker D."/>
            <person name="Gharbi K."/>
            <person name="Hall N."/>
            <person name="Watson M."/>
            <person name="Adriaenssens E.M."/>
            <person name="Foster-Nyarko E."/>
            <person name="Jarju S."/>
            <person name="Secka A."/>
            <person name="Antonio M."/>
            <person name="Oren A."/>
            <person name="Chaudhuri R.R."/>
            <person name="La Ragione R."/>
            <person name="Hildebrand F."/>
            <person name="Pallen M.J."/>
        </authorList>
    </citation>
    <scope>NUCLEOTIDE SEQUENCE</scope>
    <source>
        <strain evidence="2">1383</strain>
    </source>
</reference>
<protein>
    <submittedName>
        <fullName evidence="2">PCMD domain-containing protein</fullName>
    </submittedName>
</protein>
<reference evidence="2" key="1">
    <citation type="submission" date="2020-10" db="EMBL/GenBank/DDBJ databases">
        <authorList>
            <person name="Gilroy R."/>
        </authorList>
    </citation>
    <scope>NUCLEOTIDE SEQUENCE</scope>
    <source>
        <strain evidence="2">1383</strain>
    </source>
</reference>
<accession>A0A9D1HAI8</accession>
<gene>
    <name evidence="2" type="ORF">IAC44_00985</name>
</gene>
<dbReference type="AlphaFoldDB" id="A0A9D1HAI8"/>
<evidence type="ECO:0000259" key="1">
    <source>
        <dbReference type="Pfam" id="PF13201"/>
    </source>
</evidence>
<organism evidence="2 3">
    <name type="scientific">Candidatus Merdimorpha stercoravium</name>
    <dbReference type="NCBI Taxonomy" id="2840863"/>
    <lineage>
        <taxon>Bacteria</taxon>
        <taxon>Pseudomonadati</taxon>
        <taxon>Bacteroidota</taxon>
        <taxon>Flavobacteriia</taxon>
        <taxon>Flavobacteriales</taxon>
        <taxon>Candidatus Merdimorpha</taxon>
    </lineage>
</organism>
<dbReference type="InterPro" id="IPR025112">
    <property type="entry name" value="PCMD"/>
</dbReference>
<evidence type="ECO:0000313" key="2">
    <source>
        <dbReference type="EMBL" id="HIT97392.1"/>
    </source>
</evidence>
<evidence type="ECO:0000313" key="3">
    <source>
        <dbReference type="Proteomes" id="UP000824161"/>
    </source>
</evidence>
<comment type="caution">
    <text evidence="2">The sequence shown here is derived from an EMBL/GenBank/DDBJ whole genome shotgun (WGS) entry which is preliminary data.</text>
</comment>
<dbReference type="PROSITE" id="PS51257">
    <property type="entry name" value="PROKAR_LIPOPROTEIN"/>
    <property type="match status" value="1"/>
</dbReference>
<feature type="domain" description="Putative carbohydrate metabolism" evidence="1">
    <location>
        <begin position="187"/>
        <end position="370"/>
    </location>
</feature>
<dbReference type="Proteomes" id="UP000824161">
    <property type="component" value="Unassembled WGS sequence"/>
</dbReference>
<proteinExistence type="predicted"/>
<dbReference type="EMBL" id="DVLY01000022">
    <property type="protein sequence ID" value="HIT97392.1"/>
    <property type="molecule type" value="Genomic_DNA"/>
</dbReference>
<name>A0A9D1HAI8_9FLAO</name>
<dbReference type="InterPro" id="IPR038653">
    <property type="entry name" value="Put_CMD_sf"/>
</dbReference>
<dbReference type="Pfam" id="PF13201">
    <property type="entry name" value="PCMD"/>
    <property type="match status" value="1"/>
</dbReference>